<dbReference type="AlphaFoldDB" id="A0A1M4ZCF2"/>
<feature type="transmembrane region" description="Helical" evidence="8">
    <location>
        <begin position="28"/>
        <end position="47"/>
    </location>
</feature>
<dbReference type="Proteomes" id="UP000184327">
    <property type="component" value="Unassembled WGS sequence"/>
</dbReference>
<feature type="transmembrane region" description="Helical" evidence="8">
    <location>
        <begin position="159"/>
        <end position="177"/>
    </location>
</feature>
<evidence type="ECO:0000256" key="4">
    <source>
        <dbReference type="ARBA" id="ARBA00022475"/>
    </source>
</evidence>
<evidence type="ECO:0008006" key="11">
    <source>
        <dbReference type="Google" id="ProtNLM"/>
    </source>
</evidence>
<dbReference type="InterPro" id="IPR038770">
    <property type="entry name" value="Na+/solute_symporter_sf"/>
</dbReference>
<proteinExistence type="inferred from homology"/>
<name>A0A1M4ZCF2_9BURK</name>
<protein>
    <recommendedName>
        <fullName evidence="11">AEC family transporter</fullName>
    </recommendedName>
</protein>
<evidence type="ECO:0000256" key="2">
    <source>
        <dbReference type="ARBA" id="ARBA00010145"/>
    </source>
</evidence>
<keyword evidence="3" id="KW-0813">Transport</keyword>
<organism evidence="9 10">
    <name type="scientific">Lampropedia hyalina DSM 16112</name>
    <dbReference type="NCBI Taxonomy" id="1122156"/>
    <lineage>
        <taxon>Bacteria</taxon>
        <taxon>Pseudomonadati</taxon>
        <taxon>Pseudomonadota</taxon>
        <taxon>Betaproteobacteria</taxon>
        <taxon>Burkholderiales</taxon>
        <taxon>Comamonadaceae</taxon>
        <taxon>Lampropedia</taxon>
    </lineage>
</organism>
<comment type="subcellular location">
    <subcellularLocation>
        <location evidence="1">Cell membrane</location>
        <topology evidence="1">Multi-pass membrane protein</topology>
    </subcellularLocation>
</comment>
<feature type="transmembrane region" description="Helical" evidence="8">
    <location>
        <begin position="219"/>
        <end position="238"/>
    </location>
</feature>
<gene>
    <name evidence="9" type="ORF">SAMN02745117_01419</name>
</gene>
<dbReference type="PANTHER" id="PTHR36838:SF4">
    <property type="entry name" value="AUXIN EFFLUX CARRIER FAMILY PROTEIN"/>
    <property type="match status" value="1"/>
</dbReference>
<evidence type="ECO:0000256" key="8">
    <source>
        <dbReference type="SAM" id="Phobius"/>
    </source>
</evidence>
<keyword evidence="5 8" id="KW-0812">Transmembrane</keyword>
<dbReference type="GO" id="GO:0005886">
    <property type="term" value="C:plasma membrane"/>
    <property type="evidence" value="ECO:0007669"/>
    <property type="project" value="UniProtKB-SubCell"/>
</dbReference>
<dbReference type="GO" id="GO:0055085">
    <property type="term" value="P:transmembrane transport"/>
    <property type="evidence" value="ECO:0007669"/>
    <property type="project" value="InterPro"/>
</dbReference>
<dbReference type="PANTHER" id="PTHR36838">
    <property type="entry name" value="AUXIN EFFLUX CARRIER FAMILY PROTEIN"/>
    <property type="match status" value="1"/>
</dbReference>
<keyword evidence="10" id="KW-1185">Reference proteome</keyword>
<dbReference type="EMBL" id="FQUZ01000014">
    <property type="protein sequence ID" value="SHF15719.1"/>
    <property type="molecule type" value="Genomic_DNA"/>
</dbReference>
<feature type="transmembrane region" description="Helical" evidence="8">
    <location>
        <begin position="189"/>
        <end position="212"/>
    </location>
</feature>
<evidence type="ECO:0000256" key="7">
    <source>
        <dbReference type="ARBA" id="ARBA00023136"/>
    </source>
</evidence>
<keyword evidence="7 8" id="KW-0472">Membrane</keyword>
<dbReference type="OrthoDB" id="9805563at2"/>
<reference evidence="9 10" key="1">
    <citation type="submission" date="2016-11" db="EMBL/GenBank/DDBJ databases">
        <authorList>
            <person name="Jaros S."/>
            <person name="Januszkiewicz K."/>
            <person name="Wedrychowicz H."/>
        </authorList>
    </citation>
    <scope>NUCLEOTIDE SEQUENCE [LARGE SCALE GENOMIC DNA]</scope>
    <source>
        <strain evidence="9 10">DSM 16112</strain>
    </source>
</reference>
<dbReference type="Pfam" id="PF03547">
    <property type="entry name" value="Mem_trans"/>
    <property type="match status" value="1"/>
</dbReference>
<accession>A0A1M4ZCF2</accession>
<evidence type="ECO:0000256" key="6">
    <source>
        <dbReference type="ARBA" id="ARBA00022989"/>
    </source>
</evidence>
<evidence type="ECO:0000313" key="10">
    <source>
        <dbReference type="Proteomes" id="UP000184327"/>
    </source>
</evidence>
<evidence type="ECO:0000313" key="9">
    <source>
        <dbReference type="EMBL" id="SHF15719.1"/>
    </source>
</evidence>
<evidence type="ECO:0000256" key="3">
    <source>
        <dbReference type="ARBA" id="ARBA00022448"/>
    </source>
</evidence>
<keyword evidence="6 8" id="KW-1133">Transmembrane helix</keyword>
<dbReference type="InterPro" id="IPR004776">
    <property type="entry name" value="Mem_transp_PIN-like"/>
</dbReference>
<sequence length="306" mass="32585">MLNYTFPILLIVLLGVWARHSPRTPPGFFAAIEWFAFYIAFPALLFASTAQLTFAAGDLQLLVQATLLPTLGMVALLLLGLRLATRLPDPSRSSLIQGCVRPSTYFGLAVATLLFPPDIAALVMLALAICLPLVNVVAVVALAWWGGQSLGAWQVLRKVLENPIILATAAGALVNVLDWPLPLFLLNTLHIVGDAALVLGLMSVGGGLVFNLAQSPPRLLALTATLKLLALPLLTLLLCRWLDASPAVTLAACFYSGLPTAPNGYIMARQMGGDAPLMAAQITLQTLLAMLTVPLLQWVLQAVWPA</sequence>
<keyword evidence="4" id="KW-1003">Cell membrane</keyword>
<evidence type="ECO:0000256" key="5">
    <source>
        <dbReference type="ARBA" id="ARBA00022692"/>
    </source>
</evidence>
<evidence type="ECO:0000256" key="1">
    <source>
        <dbReference type="ARBA" id="ARBA00004651"/>
    </source>
</evidence>
<dbReference type="Gene3D" id="1.20.1530.20">
    <property type="match status" value="1"/>
</dbReference>
<dbReference type="RefSeq" id="WP_073356005.1">
    <property type="nucleotide sequence ID" value="NZ_FQUZ01000014.1"/>
</dbReference>
<comment type="similarity">
    <text evidence="2">Belongs to the auxin efflux carrier (TC 2.A.69) family.</text>
</comment>
<feature type="transmembrane region" description="Helical" evidence="8">
    <location>
        <begin position="119"/>
        <end position="147"/>
    </location>
</feature>
<dbReference type="STRING" id="1122156.SAMN02745117_01419"/>
<feature type="transmembrane region" description="Helical" evidence="8">
    <location>
        <begin position="59"/>
        <end position="81"/>
    </location>
</feature>
<feature type="transmembrane region" description="Helical" evidence="8">
    <location>
        <begin position="278"/>
        <end position="300"/>
    </location>
</feature>